<evidence type="ECO:0000313" key="4">
    <source>
        <dbReference type="EMBL" id="MFC3853826.1"/>
    </source>
</evidence>
<dbReference type="PANTHER" id="PTHR43155:SF2">
    <property type="entry name" value="CYCLIC DI-GMP PHOSPHODIESTERASE PA4108"/>
    <property type="match status" value="1"/>
</dbReference>
<dbReference type="InterPro" id="IPR006675">
    <property type="entry name" value="HDIG_dom"/>
</dbReference>
<dbReference type="PANTHER" id="PTHR43155">
    <property type="entry name" value="CYCLIC DI-GMP PHOSPHODIESTERASE PA4108-RELATED"/>
    <property type="match status" value="1"/>
</dbReference>
<feature type="coiled-coil region" evidence="1">
    <location>
        <begin position="100"/>
        <end position="134"/>
    </location>
</feature>
<organism evidence="4 5">
    <name type="scientific">Saccharospirillum mangrovi</name>
    <dbReference type="NCBI Taxonomy" id="2161747"/>
    <lineage>
        <taxon>Bacteria</taxon>
        <taxon>Pseudomonadati</taxon>
        <taxon>Pseudomonadota</taxon>
        <taxon>Gammaproteobacteria</taxon>
        <taxon>Oceanospirillales</taxon>
        <taxon>Saccharospirillaceae</taxon>
        <taxon>Saccharospirillum</taxon>
    </lineage>
</organism>
<dbReference type="RefSeq" id="WP_380697410.1">
    <property type="nucleotide sequence ID" value="NZ_JBHRYR010000004.1"/>
</dbReference>
<keyword evidence="5" id="KW-1185">Reference proteome</keyword>
<dbReference type="PROSITE" id="PS51832">
    <property type="entry name" value="HD_GYP"/>
    <property type="match status" value="1"/>
</dbReference>
<evidence type="ECO:0000256" key="1">
    <source>
        <dbReference type="SAM" id="Coils"/>
    </source>
</evidence>
<feature type="compositionally biased region" description="Low complexity" evidence="2">
    <location>
        <begin position="70"/>
        <end position="85"/>
    </location>
</feature>
<dbReference type="Pfam" id="PF11871">
    <property type="entry name" value="DUF3391"/>
    <property type="match status" value="1"/>
</dbReference>
<dbReference type="Gene3D" id="1.10.3210.10">
    <property type="entry name" value="Hypothetical protein af1432"/>
    <property type="match status" value="1"/>
</dbReference>
<dbReference type="SUPFAM" id="SSF109604">
    <property type="entry name" value="HD-domain/PDEase-like"/>
    <property type="match status" value="1"/>
</dbReference>
<feature type="region of interest" description="Disordered" evidence="2">
    <location>
        <begin position="69"/>
        <end position="96"/>
    </location>
</feature>
<name>A0ABV7ZZZ8_9GAMM</name>
<protein>
    <submittedName>
        <fullName evidence="4">HD-GYP domain-containing protein</fullName>
    </submittedName>
</protein>
<dbReference type="Pfam" id="PF13487">
    <property type="entry name" value="HD_5"/>
    <property type="match status" value="1"/>
</dbReference>
<proteinExistence type="predicted"/>
<dbReference type="EMBL" id="JBHRYR010000004">
    <property type="protein sequence ID" value="MFC3853826.1"/>
    <property type="molecule type" value="Genomic_DNA"/>
</dbReference>
<dbReference type="Proteomes" id="UP001595617">
    <property type="component" value="Unassembled WGS sequence"/>
</dbReference>
<comment type="caution">
    <text evidence="4">The sequence shown here is derived from an EMBL/GenBank/DDBJ whole genome shotgun (WGS) entry which is preliminary data.</text>
</comment>
<accession>A0ABV7ZZZ8</accession>
<reference evidence="5" key="1">
    <citation type="journal article" date="2019" name="Int. J. Syst. Evol. Microbiol.">
        <title>The Global Catalogue of Microorganisms (GCM) 10K type strain sequencing project: providing services to taxonomists for standard genome sequencing and annotation.</title>
        <authorList>
            <consortium name="The Broad Institute Genomics Platform"/>
            <consortium name="The Broad Institute Genome Sequencing Center for Infectious Disease"/>
            <person name="Wu L."/>
            <person name="Ma J."/>
        </authorList>
    </citation>
    <scope>NUCLEOTIDE SEQUENCE [LARGE SCALE GENOMIC DNA]</scope>
    <source>
        <strain evidence="5">IBRC 10765</strain>
    </source>
</reference>
<dbReference type="InterPro" id="IPR021812">
    <property type="entry name" value="DUF3391"/>
</dbReference>
<sequence length="429" mass="47180">MADKDKTILLPVENLIPGLYIDLGLGWTDHPFLFKRFKIKTQEEINIIRGLGLKEVTVYPGRSEGLLKKAQAGPATPAAEAPAPAEKSAVSDHDKMWKAKQESIQEAAQYRNRRLKIEKEYQETIKRVKNLTRDLKTAPANAIRDAGELIETLTGAFDDDGDVLMNLVSLSDNDFSLYHHALNVTVLALTMGAARGVRGEELKYIGIGAMLHDIGKILVPSQITLKEGDLTPSEQSILDTHPALGAKMASRVGYLDGAIIEIIENHHEMLDGSGYPRGIKAPDISNAAQTVAIANLYDNLCNPPNVAKAVTPKQAVATLYAKYRGPLDEKLIGRFIQTMGVYPPGTVVKLSDESIGLVVAVCAKALLKPEVLLYNPDIPKQDALLIDLNERDDLSIVDVLRPSEYPKRIFDYLGIHERVGYFNERTLKG</sequence>
<dbReference type="CDD" id="cd00077">
    <property type="entry name" value="HDc"/>
    <property type="match status" value="1"/>
</dbReference>
<evidence type="ECO:0000313" key="5">
    <source>
        <dbReference type="Proteomes" id="UP001595617"/>
    </source>
</evidence>
<dbReference type="NCBIfam" id="TIGR00277">
    <property type="entry name" value="HDIG"/>
    <property type="match status" value="1"/>
</dbReference>
<dbReference type="InterPro" id="IPR003607">
    <property type="entry name" value="HD/PDEase_dom"/>
</dbReference>
<feature type="domain" description="HD-GYP" evidence="3">
    <location>
        <begin position="153"/>
        <end position="351"/>
    </location>
</feature>
<keyword evidence="1" id="KW-0175">Coiled coil</keyword>
<dbReference type="InterPro" id="IPR037522">
    <property type="entry name" value="HD_GYP_dom"/>
</dbReference>
<gene>
    <name evidence="4" type="ORF">ACFOOG_13360</name>
</gene>
<dbReference type="SMART" id="SM00471">
    <property type="entry name" value="HDc"/>
    <property type="match status" value="1"/>
</dbReference>
<evidence type="ECO:0000256" key="2">
    <source>
        <dbReference type="SAM" id="MobiDB-lite"/>
    </source>
</evidence>
<evidence type="ECO:0000259" key="3">
    <source>
        <dbReference type="PROSITE" id="PS51832"/>
    </source>
</evidence>